<proteinExistence type="predicted"/>
<name>A0A1W1Z9R8_9RHOB</name>
<dbReference type="EMBL" id="FWYD01000001">
    <property type="protein sequence ID" value="SMC45144.1"/>
    <property type="molecule type" value="Genomic_DNA"/>
</dbReference>
<dbReference type="Proteomes" id="UP000192330">
    <property type="component" value="Unassembled WGS sequence"/>
</dbReference>
<dbReference type="InterPro" id="IPR018762">
    <property type="entry name" value="ChpT_C"/>
</dbReference>
<sequence length="200" mass="21741">MMQGNANLAELIGSRICHDLISPIGAIQNGLELMSLTGEMGPSPEMDLISESCAHANARIRFFRVAFGSTGGGQSLSAGEVQSIIAGMFQGDRLSATWNPRDATPREEVQLALLALLCMDRALSRGGEVRIDCDQGEWHLSASGPQLRVDPEMWKLLRNATGGSDVMPADVQFPLLSVRASDLGRDINWRENSETLDIRF</sequence>
<dbReference type="OrthoDB" id="9803702at2"/>
<keyword evidence="2" id="KW-0808">Transferase</keyword>
<protein>
    <submittedName>
        <fullName evidence="2">Histidine phosphotransferase ChpT</fullName>
    </submittedName>
</protein>
<gene>
    <name evidence="2" type="ORF">SAMN06295998_101365</name>
</gene>
<dbReference type="Pfam" id="PF10090">
    <property type="entry name" value="HPTransfase"/>
    <property type="match status" value="1"/>
</dbReference>
<accession>A0A1W1Z9R8</accession>
<dbReference type="GO" id="GO:0016740">
    <property type="term" value="F:transferase activity"/>
    <property type="evidence" value="ECO:0007669"/>
    <property type="project" value="UniProtKB-KW"/>
</dbReference>
<dbReference type="AlphaFoldDB" id="A0A1W1Z9R8"/>
<feature type="domain" description="Histidine phosphotransferase ChpT C-terminal" evidence="1">
    <location>
        <begin position="79"/>
        <end position="193"/>
    </location>
</feature>
<evidence type="ECO:0000259" key="1">
    <source>
        <dbReference type="Pfam" id="PF10090"/>
    </source>
</evidence>
<dbReference type="RefSeq" id="WP_084350085.1">
    <property type="nucleotide sequence ID" value="NZ_FWYD01000001.1"/>
</dbReference>
<dbReference type="Gene3D" id="3.30.565.10">
    <property type="entry name" value="Histidine kinase-like ATPase, C-terminal domain"/>
    <property type="match status" value="1"/>
</dbReference>
<organism evidence="2 3">
    <name type="scientific">Primorskyibacter flagellatus</name>
    <dbReference type="NCBI Taxonomy" id="1387277"/>
    <lineage>
        <taxon>Bacteria</taxon>
        <taxon>Pseudomonadati</taxon>
        <taxon>Pseudomonadota</taxon>
        <taxon>Alphaproteobacteria</taxon>
        <taxon>Rhodobacterales</taxon>
        <taxon>Roseobacteraceae</taxon>
        <taxon>Primorskyibacter</taxon>
    </lineage>
</organism>
<evidence type="ECO:0000313" key="3">
    <source>
        <dbReference type="Proteomes" id="UP000192330"/>
    </source>
</evidence>
<dbReference type="InterPro" id="IPR036890">
    <property type="entry name" value="HATPase_C_sf"/>
</dbReference>
<evidence type="ECO:0000313" key="2">
    <source>
        <dbReference type="EMBL" id="SMC45144.1"/>
    </source>
</evidence>
<dbReference type="Gene3D" id="1.10.287.130">
    <property type="match status" value="1"/>
</dbReference>
<dbReference type="STRING" id="1387277.SAMN06295998_101365"/>
<reference evidence="2 3" key="1">
    <citation type="submission" date="2017-04" db="EMBL/GenBank/DDBJ databases">
        <authorList>
            <person name="Afonso C.L."/>
            <person name="Miller P.J."/>
            <person name="Scott M.A."/>
            <person name="Spackman E."/>
            <person name="Goraichik I."/>
            <person name="Dimitrov K.M."/>
            <person name="Suarez D.L."/>
            <person name="Swayne D.E."/>
        </authorList>
    </citation>
    <scope>NUCLEOTIDE SEQUENCE [LARGE SCALE GENOMIC DNA]</scope>
    <source>
        <strain evidence="2 3">CGMCC 1.12644</strain>
    </source>
</reference>
<keyword evidence="3" id="KW-1185">Reference proteome</keyword>